<reference evidence="2" key="3">
    <citation type="submission" date="2010-09" db="EMBL/GenBank/DDBJ databases">
        <title>Annotation of Gaeumannomyces graminis var. tritici R3-111a-1.</title>
        <authorList>
            <consortium name="The Broad Institute Genome Sequencing Platform"/>
            <person name="Ma L.-J."/>
            <person name="Dead R."/>
            <person name="Young S.K."/>
            <person name="Zeng Q."/>
            <person name="Gargeya S."/>
            <person name="Fitzgerald M."/>
            <person name="Haas B."/>
            <person name="Abouelleil A."/>
            <person name="Alvarado L."/>
            <person name="Arachchi H.M."/>
            <person name="Berlin A."/>
            <person name="Brown A."/>
            <person name="Chapman S.B."/>
            <person name="Chen Z."/>
            <person name="Dunbar C."/>
            <person name="Freedman E."/>
            <person name="Gearin G."/>
            <person name="Gellesch M."/>
            <person name="Goldberg J."/>
            <person name="Griggs A."/>
            <person name="Gujja S."/>
            <person name="Heiman D."/>
            <person name="Howarth C."/>
            <person name="Larson L."/>
            <person name="Lui A."/>
            <person name="MacDonald P.J.P."/>
            <person name="Mehta T."/>
            <person name="Montmayeur A."/>
            <person name="Murphy C."/>
            <person name="Neiman D."/>
            <person name="Pearson M."/>
            <person name="Priest M."/>
            <person name="Roberts A."/>
            <person name="Saif S."/>
            <person name="Shea T."/>
            <person name="Shenoy N."/>
            <person name="Sisk P."/>
            <person name="Stolte C."/>
            <person name="Sykes S."/>
            <person name="Yandava C."/>
            <person name="Wortman J."/>
            <person name="Nusbaum C."/>
            <person name="Birren B."/>
        </authorList>
    </citation>
    <scope>NUCLEOTIDE SEQUENCE</scope>
    <source>
        <strain evidence="2">R3-111a-1</strain>
    </source>
</reference>
<reference evidence="2" key="2">
    <citation type="submission" date="2010-07" db="EMBL/GenBank/DDBJ databases">
        <authorList>
            <consortium name="The Broad Institute Genome Sequencing Platform"/>
            <consortium name="Broad Institute Genome Sequencing Center for Infectious Disease"/>
            <person name="Ma L.-J."/>
            <person name="Dead R."/>
            <person name="Young S."/>
            <person name="Zeng Q."/>
            <person name="Koehrsen M."/>
            <person name="Alvarado L."/>
            <person name="Berlin A."/>
            <person name="Chapman S.B."/>
            <person name="Chen Z."/>
            <person name="Freedman E."/>
            <person name="Gellesch M."/>
            <person name="Goldberg J."/>
            <person name="Griggs A."/>
            <person name="Gujja S."/>
            <person name="Heilman E.R."/>
            <person name="Heiman D."/>
            <person name="Hepburn T."/>
            <person name="Howarth C."/>
            <person name="Jen D."/>
            <person name="Larson L."/>
            <person name="Mehta T."/>
            <person name="Neiman D."/>
            <person name="Pearson M."/>
            <person name="Roberts A."/>
            <person name="Saif S."/>
            <person name="Shea T."/>
            <person name="Shenoy N."/>
            <person name="Sisk P."/>
            <person name="Stolte C."/>
            <person name="Sykes S."/>
            <person name="Walk T."/>
            <person name="White J."/>
            <person name="Yandava C."/>
            <person name="Haas B."/>
            <person name="Nusbaum C."/>
            <person name="Birren B."/>
        </authorList>
    </citation>
    <scope>NUCLEOTIDE SEQUENCE</scope>
    <source>
        <strain evidence="2">R3-111a-1</strain>
    </source>
</reference>
<proteinExistence type="predicted"/>
<feature type="compositionally biased region" description="Low complexity" evidence="1">
    <location>
        <begin position="51"/>
        <end position="61"/>
    </location>
</feature>
<accession>J3P099</accession>
<dbReference type="Proteomes" id="UP000006039">
    <property type="component" value="Unassembled WGS sequence"/>
</dbReference>
<dbReference type="EnsemblFungi" id="EJT77032">
    <property type="protein sequence ID" value="EJT77032"/>
    <property type="gene ID" value="GGTG_06946"/>
</dbReference>
<reference evidence="4" key="1">
    <citation type="submission" date="2010-07" db="EMBL/GenBank/DDBJ databases">
        <title>The genome sequence of Gaeumannomyces graminis var. tritici strain R3-111a-1.</title>
        <authorList>
            <consortium name="The Broad Institute Genome Sequencing Platform"/>
            <person name="Ma L.-J."/>
            <person name="Dead R."/>
            <person name="Young S."/>
            <person name="Zeng Q."/>
            <person name="Koehrsen M."/>
            <person name="Alvarado L."/>
            <person name="Berlin A."/>
            <person name="Chapman S.B."/>
            <person name="Chen Z."/>
            <person name="Freedman E."/>
            <person name="Gellesch M."/>
            <person name="Goldberg J."/>
            <person name="Griggs A."/>
            <person name="Gujja S."/>
            <person name="Heilman E.R."/>
            <person name="Heiman D."/>
            <person name="Hepburn T."/>
            <person name="Howarth C."/>
            <person name="Jen D."/>
            <person name="Larson L."/>
            <person name="Mehta T."/>
            <person name="Neiman D."/>
            <person name="Pearson M."/>
            <person name="Roberts A."/>
            <person name="Saif S."/>
            <person name="Shea T."/>
            <person name="Shenoy N."/>
            <person name="Sisk P."/>
            <person name="Stolte C."/>
            <person name="Sykes S."/>
            <person name="Walk T."/>
            <person name="White J."/>
            <person name="Yandava C."/>
            <person name="Haas B."/>
            <person name="Nusbaum C."/>
            <person name="Birren B."/>
        </authorList>
    </citation>
    <scope>NUCLEOTIDE SEQUENCE [LARGE SCALE GENOMIC DNA]</scope>
    <source>
        <strain evidence="4">R3-111a-1</strain>
    </source>
</reference>
<evidence type="ECO:0000256" key="1">
    <source>
        <dbReference type="SAM" id="MobiDB-lite"/>
    </source>
</evidence>
<evidence type="ECO:0000313" key="4">
    <source>
        <dbReference type="Proteomes" id="UP000006039"/>
    </source>
</evidence>
<dbReference type="EMBL" id="GL385397">
    <property type="protein sequence ID" value="EJT77032.1"/>
    <property type="molecule type" value="Genomic_DNA"/>
</dbReference>
<dbReference type="HOGENOM" id="CLU_1786971_0_0_1"/>
<feature type="region of interest" description="Disordered" evidence="1">
    <location>
        <begin position="1"/>
        <end position="62"/>
    </location>
</feature>
<dbReference type="VEuPathDB" id="FungiDB:GGTG_06946"/>
<dbReference type="GeneID" id="20347404"/>
<sequence>MGWQVAQSTGTMSVTSQASTQPIDGRRSCGPPGRNPKDDPGSSRASISVWQQQQQQQQQQQLIGLVSARGPRHNDTRCNAIELAQKQQGRNGTSDAAFVSVDLEAAVTKPRRTRADQVVGLSGRRSRTPQTPPQFPPATPAYGVA</sequence>
<reference evidence="3" key="4">
    <citation type="journal article" date="2015" name="G3 (Bethesda)">
        <title>Genome sequences of three phytopathogenic species of the Magnaporthaceae family of fungi.</title>
        <authorList>
            <person name="Okagaki L.H."/>
            <person name="Nunes C.C."/>
            <person name="Sailsbery J."/>
            <person name="Clay B."/>
            <person name="Brown D."/>
            <person name="John T."/>
            <person name="Oh Y."/>
            <person name="Young N."/>
            <person name="Fitzgerald M."/>
            <person name="Haas B.J."/>
            <person name="Zeng Q."/>
            <person name="Young S."/>
            <person name="Adiconis X."/>
            <person name="Fan L."/>
            <person name="Levin J.Z."/>
            <person name="Mitchell T.K."/>
            <person name="Okubara P.A."/>
            <person name="Farman M.L."/>
            <person name="Kohn L.M."/>
            <person name="Birren B."/>
            <person name="Ma L.-J."/>
            <person name="Dean R.A."/>
        </authorList>
    </citation>
    <scope>NUCLEOTIDE SEQUENCE</scope>
    <source>
        <strain evidence="3">R3-111a-1</strain>
    </source>
</reference>
<dbReference type="RefSeq" id="XP_009223032.1">
    <property type="nucleotide sequence ID" value="XM_009224768.1"/>
</dbReference>
<name>J3P099_GAET3</name>
<feature type="compositionally biased region" description="Polar residues" evidence="1">
    <location>
        <begin position="1"/>
        <end position="22"/>
    </location>
</feature>
<feature type="compositionally biased region" description="Pro residues" evidence="1">
    <location>
        <begin position="130"/>
        <end position="139"/>
    </location>
</feature>
<feature type="region of interest" description="Disordered" evidence="1">
    <location>
        <begin position="113"/>
        <end position="145"/>
    </location>
</feature>
<organism evidence="2">
    <name type="scientific">Gaeumannomyces tritici (strain R3-111a-1)</name>
    <name type="common">Wheat and barley take-all root rot fungus</name>
    <name type="synonym">Gaeumannomyces graminis var. tritici</name>
    <dbReference type="NCBI Taxonomy" id="644352"/>
    <lineage>
        <taxon>Eukaryota</taxon>
        <taxon>Fungi</taxon>
        <taxon>Dikarya</taxon>
        <taxon>Ascomycota</taxon>
        <taxon>Pezizomycotina</taxon>
        <taxon>Sordariomycetes</taxon>
        <taxon>Sordariomycetidae</taxon>
        <taxon>Magnaporthales</taxon>
        <taxon>Magnaporthaceae</taxon>
        <taxon>Gaeumannomyces</taxon>
    </lineage>
</organism>
<keyword evidence="4" id="KW-1185">Reference proteome</keyword>
<gene>
    <name evidence="3" type="primary">20347404</name>
    <name evidence="2" type="ORF">GGTG_06946</name>
</gene>
<protein>
    <submittedName>
        <fullName evidence="2 3">Uncharacterized protein</fullName>
    </submittedName>
</protein>
<dbReference type="AlphaFoldDB" id="J3P099"/>
<reference evidence="3" key="5">
    <citation type="submission" date="2018-04" db="UniProtKB">
        <authorList>
            <consortium name="EnsemblFungi"/>
        </authorList>
    </citation>
    <scope>IDENTIFICATION</scope>
    <source>
        <strain evidence="3">R3-111a-1</strain>
    </source>
</reference>
<evidence type="ECO:0000313" key="2">
    <source>
        <dbReference type="EMBL" id="EJT77032.1"/>
    </source>
</evidence>
<evidence type="ECO:0000313" key="3">
    <source>
        <dbReference type="EnsemblFungi" id="EJT77032"/>
    </source>
</evidence>